<feature type="region of interest" description="Disordered" evidence="7">
    <location>
        <begin position="97"/>
        <end position="117"/>
    </location>
</feature>
<proteinExistence type="inferred from homology"/>
<reference evidence="8 9" key="1">
    <citation type="journal article" date="2007" name="Appl. Environ. Microbiol.">
        <title>Rhizobial factors required for stem nodule maturation and maintenance in Sesbania rostrata-Azorhizobium caulinodans ORS571 symbiosis.</title>
        <authorList>
            <person name="Suzuki S."/>
            <person name="Aono T."/>
            <person name="Lee KB."/>
            <person name="Suzuki T."/>
            <person name="Liu CT."/>
            <person name="Miwa H."/>
            <person name="Wakao S."/>
            <person name="Iki T."/>
            <person name="Oyaizu H."/>
        </authorList>
    </citation>
    <scope>NUCLEOTIDE SEQUENCE [LARGE SCALE GENOMIC DNA]</scope>
    <source>
        <strain evidence="9">ATCC 43989 / DSM 5975 / JCM 20966 / LMG 6465 / NBRC 14845 / NCIMB 13405 / ORS 571</strain>
    </source>
</reference>
<sequence length="218" mass="22791">MRSLASWAPVHGPVTQWHLPAAEAFILRKETEMTQNIGAFRRTSSIILAAAVAGSLGLPGAAQAQMARAGATNAGAMQIGGGTSVPVQQVQYPLAPNAPRVGPPPPRGWRGNGPRAGWRGPGWRGPGYYQRGWGGPGWRGPGYYGPRYYNYNNNGAAVAAGVIGGLALGAAAASAANANQANQANAANWQAYCASKYRSFDPRTGTYLGYDGLRHPCQ</sequence>
<comment type="subcellular location">
    <subcellularLocation>
        <location evidence="1">Membrane</location>
        <topology evidence="1">Single-pass membrane protein</topology>
    </subcellularLocation>
</comment>
<comment type="similarity">
    <text evidence="2">Belongs to the BA14k family.</text>
</comment>
<evidence type="ECO:0000313" key="9">
    <source>
        <dbReference type="Proteomes" id="UP000000270"/>
    </source>
</evidence>
<comment type="function">
    <text evidence="6">Has immunoglobulin-binding and hemagglutination properties, and can bind to mannose. Essential for virulence. May be involved in LPS biosynthesis or polysaccharide transport.</text>
</comment>
<dbReference type="InterPro" id="IPR012413">
    <property type="entry name" value="BA14K"/>
</dbReference>
<reference evidence="8 9" key="6">
    <citation type="journal article" date="2011" name="Appl. Environ. Microbiol.">
        <title>Involvement of the azorhizobial chromosome partition gene (parA) in the onset of bacteroid differentiation during Sesbania rostrata stem nodule development.</title>
        <authorList>
            <person name="Liu CT."/>
            <person name="Lee KB."/>
            <person name="Wang YS."/>
            <person name="Peng MH."/>
            <person name="Lee KT."/>
            <person name="Suzuki S."/>
            <person name="Suzuki T."/>
            <person name="Oyaizu H."/>
        </authorList>
    </citation>
    <scope>NUCLEOTIDE SEQUENCE [LARGE SCALE GENOMIC DNA]</scope>
    <source>
        <strain evidence="9">ATCC 43989 / DSM 5975 / JCM 20966 / LMG 6465 / NBRC 14845 / NCIMB 13405 / ORS 571</strain>
    </source>
</reference>
<dbReference type="GO" id="GO:0016020">
    <property type="term" value="C:membrane"/>
    <property type="evidence" value="ECO:0007669"/>
    <property type="project" value="UniProtKB-SubCell"/>
</dbReference>
<keyword evidence="5" id="KW-0430">Lectin</keyword>
<reference evidence="8 9" key="4">
    <citation type="journal article" date="2009" name="Appl. Environ. Microbiol.">
        <title>Comparative genome-wide transcriptional profiling of Azorhizobium caulinodans ORS571 grown under free-living and symbiotic conditions.</title>
        <authorList>
            <person name="Tsukada S."/>
            <person name="Aono T."/>
            <person name="Akiba N."/>
            <person name="Lee KB."/>
            <person name="Liu CT."/>
            <person name="Toyazaki H."/>
            <person name="Oyaizu H."/>
        </authorList>
    </citation>
    <scope>NUCLEOTIDE SEQUENCE [LARGE SCALE GENOMIC DNA]</scope>
    <source>
        <strain evidence="9">ATCC 43989 / DSM 5975 / JCM 20966 / LMG 6465 / NBRC 14845 / NCIMB 13405 / ORS 571</strain>
    </source>
</reference>
<keyword evidence="4" id="KW-0472">Membrane</keyword>
<feature type="compositionally biased region" description="Low complexity" evidence="7">
    <location>
        <begin position="108"/>
        <end position="117"/>
    </location>
</feature>
<evidence type="ECO:0000256" key="5">
    <source>
        <dbReference type="ARBA" id="ARBA00022734"/>
    </source>
</evidence>
<reference evidence="8 9" key="3">
    <citation type="journal article" date="2008" name="BMC Genomics">
        <title>The genome of the versatile nitrogen fixer Azorhizobium caulinodans ORS571.</title>
        <authorList>
            <person name="Lee KB."/>
            <person name="Backer P.D."/>
            <person name="Aono T."/>
            <person name="Liu CT."/>
            <person name="Suzuki S."/>
            <person name="Suzuki T."/>
            <person name="Kaneko T."/>
            <person name="Yamada M."/>
            <person name="Tabata S."/>
            <person name="Kupfer D.M."/>
            <person name="Najar F.Z."/>
            <person name="Wiley G.B."/>
            <person name="Roe B."/>
            <person name="Binnewies T.T."/>
            <person name="Ussery D.W."/>
            <person name="D'Haeze W."/>
            <person name="Herder J.D."/>
            <person name="Gevers D."/>
            <person name="Vereecke D."/>
            <person name="Holsters M."/>
            <person name="Oyaizu H."/>
        </authorList>
    </citation>
    <scope>NUCLEOTIDE SEQUENCE [LARGE SCALE GENOMIC DNA]</scope>
    <source>
        <strain evidence="9">ATCC 43989 / DSM 5975 / JCM 20966 / LMG 6465 / NBRC 14845 / NCIMB 13405 / ORS 571</strain>
    </source>
</reference>
<dbReference type="Pfam" id="PF07886">
    <property type="entry name" value="BA14K"/>
    <property type="match status" value="1"/>
</dbReference>
<keyword evidence="4" id="KW-1003">Cell membrane</keyword>
<evidence type="ECO:0000256" key="2">
    <source>
        <dbReference type="ARBA" id="ARBA00010270"/>
    </source>
</evidence>
<dbReference type="AlphaFoldDB" id="A8HWL4"/>
<protein>
    <recommendedName>
        <fullName evidence="3">Lectin-like protein BA14k</fullName>
    </recommendedName>
</protein>
<evidence type="ECO:0000256" key="6">
    <source>
        <dbReference type="ARBA" id="ARBA00025321"/>
    </source>
</evidence>
<evidence type="ECO:0000256" key="1">
    <source>
        <dbReference type="ARBA" id="ARBA00004167"/>
    </source>
</evidence>
<organism evidence="8 9">
    <name type="scientific">Azorhizobium caulinodans (strain ATCC 43989 / DSM 5975 / JCM 20966 / LMG 6465 / NBRC 14845 / NCIMB 13405 / ORS 571)</name>
    <dbReference type="NCBI Taxonomy" id="438753"/>
    <lineage>
        <taxon>Bacteria</taxon>
        <taxon>Pseudomonadati</taxon>
        <taxon>Pseudomonadota</taxon>
        <taxon>Alphaproteobacteria</taxon>
        <taxon>Hyphomicrobiales</taxon>
        <taxon>Xanthobacteraceae</taxon>
        <taxon>Azorhizobium</taxon>
    </lineage>
</organism>
<dbReference type="HOGENOM" id="CLU_1264783_0_0_5"/>
<dbReference type="GO" id="GO:0030246">
    <property type="term" value="F:carbohydrate binding"/>
    <property type="evidence" value="ECO:0007669"/>
    <property type="project" value="UniProtKB-KW"/>
</dbReference>
<keyword evidence="9" id="KW-1185">Reference proteome</keyword>
<reference evidence="8 9" key="5">
    <citation type="journal article" date="2010" name="Appl. Environ. Microbiol.">
        <title>phrR-like gene praR of Azorhizobium caulinodans ORS571 is essential for symbiosis with Sesbania rostrata and is involved in expression of reb genes.</title>
        <authorList>
            <person name="Akiba N."/>
            <person name="Aono T."/>
            <person name="Toyazaki H."/>
            <person name="Sato S."/>
            <person name="Oyaizu H."/>
        </authorList>
    </citation>
    <scope>NUCLEOTIDE SEQUENCE [LARGE SCALE GENOMIC DNA]</scope>
    <source>
        <strain evidence="9">ATCC 43989 / DSM 5975 / JCM 20966 / LMG 6465 / NBRC 14845 / NCIMB 13405 / ORS 571</strain>
    </source>
</reference>
<dbReference type="eggNOG" id="ENOG50331V1">
    <property type="taxonomic scope" value="Bacteria"/>
</dbReference>
<reference evidence="9" key="2">
    <citation type="submission" date="2007-04" db="EMBL/GenBank/DDBJ databases">
        <title>Complete genome sequence of the nitrogen-fixing bacterium Azorhizobium caulinodans ORS571.</title>
        <authorList>
            <person name="Lee K.B."/>
            <person name="Backer P.D."/>
            <person name="Aono T."/>
            <person name="Liu C.T."/>
            <person name="Suzuki S."/>
            <person name="Suzuki T."/>
            <person name="Kaneko T."/>
            <person name="Yamada M."/>
            <person name="Tabata S."/>
            <person name="Kupfer D.M."/>
            <person name="Najar F.Z."/>
            <person name="Wiley G.B."/>
            <person name="Roe B."/>
            <person name="Binnewies T."/>
            <person name="Ussery D."/>
            <person name="Vereecke D."/>
            <person name="Gevers D."/>
            <person name="Holsters M."/>
            <person name="Oyaizu H."/>
        </authorList>
    </citation>
    <scope>NUCLEOTIDE SEQUENCE [LARGE SCALE GENOMIC DNA]</scope>
    <source>
        <strain evidence="9">ATCC 43989 / DSM 5975 / JCM 20966 / LMG 6465 / NBRC 14845 / NCIMB 13405 / ORS 571</strain>
    </source>
</reference>
<evidence type="ECO:0000256" key="7">
    <source>
        <dbReference type="SAM" id="MobiDB-lite"/>
    </source>
</evidence>
<dbReference type="KEGG" id="azc:AZC_4445"/>
<evidence type="ECO:0000256" key="4">
    <source>
        <dbReference type="ARBA" id="ARBA00022475"/>
    </source>
</evidence>
<name>A8HWL4_AZOC5</name>
<evidence type="ECO:0000256" key="3">
    <source>
        <dbReference type="ARBA" id="ARBA00020552"/>
    </source>
</evidence>
<accession>A8HWL4</accession>
<dbReference type="STRING" id="438753.AZC_4445"/>
<dbReference type="Proteomes" id="UP000000270">
    <property type="component" value="Chromosome"/>
</dbReference>
<dbReference type="EMBL" id="AP009384">
    <property type="protein sequence ID" value="BAF90443.1"/>
    <property type="molecule type" value="Genomic_DNA"/>
</dbReference>
<evidence type="ECO:0000313" key="8">
    <source>
        <dbReference type="EMBL" id="BAF90443.1"/>
    </source>
</evidence>
<gene>
    <name evidence="8" type="ordered locus">AZC_4445</name>
</gene>